<dbReference type="EMBL" id="AP023343">
    <property type="protein sequence ID" value="BCI88985.1"/>
    <property type="molecule type" value="Genomic_DNA"/>
</dbReference>
<accession>A0A7G1IGT1</accession>
<dbReference type="AlphaFoldDB" id="A0A7G1IGT1"/>
<dbReference type="Proteomes" id="UP000516380">
    <property type="component" value="Chromosome"/>
</dbReference>
<reference evidence="1 2" key="1">
    <citation type="submission" date="2020-07" db="EMBL/GenBank/DDBJ databases">
        <title>Mycobacterium kansasii (former subtype) with zoonotic potential isolated from diseased indoor pet cat, Japan.</title>
        <authorList>
            <person name="Fukano H."/>
            <person name="Terazono T."/>
            <person name="Hoshino Y."/>
        </authorList>
    </citation>
    <scope>NUCLEOTIDE SEQUENCE [LARGE SCALE GENOMIC DNA]</scope>
    <source>
        <strain evidence="1 2">Kuro-I</strain>
    </source>
</reference>
<protein>
    <submittedName>
        <fullName evidence="1">Uncharacterized protein</fullName>
    </submittedName>
</protein>
<organism evidence="1 2">
    <name type="scientific">Mycobacterium kansasii</name>
    <dbReference type="NCBI Taxonomy" id="1768"/>
    <lineage>
        <taxon>Bacteria</taxon>
        <taxon>Bacillati</taxon>
        <taxon>Actinomycetota</taxon>
        <taxon>Actinomycetes</taxon>
        <taxon>Mycobacteriales</taxon>
        <taxon>Mycobacteriaceae</taxon>
        <taxon>Mycobacterium</taxon>
    </lineage>
</organism>
<sequence>MVDDDDGLAELLDADLHMSVGSCALARTGDGDVHRLGNLRVTSYRDQRRRVERRKGLGCNAVSGNTALAEPFVTAAHRLHGEARRAADADLRIAGGRRGAVVQAAQPL</sequence>
<proteinExistence type="predicted"/>
<evidence type="ECO:0000313" key="1">
    <source>
        <dbReference type="EMBL" id="BCI88985.1"/>
    </source>
</evidence>
<name>A0A7G1IGT1_MYCKA</name>
<gene>
    <name evidence="1" type="ORF">NIIDMKKI_41910</name>
</gene>
<keyword evidence="2" id="KW-1185">Reference proteome</keyword>
<evidence type="ECO:0000313" key="2">
    <source>
        <dbReference type="Proteomes" id="UP000516380"/>
    </source>
</evidence>